<gene>
    <name evidence="1" type="ORF">DFH08DRAFT_975535</name>
</gene>
<comment type="caution">
    <text evidence="1">The sequence shown here is derived from an EMBL/GenBank/DDBJ whole genome shotgun (WGS) entry which is preliminary data.</text>
</comment>
<name>A0AAD7EBC8_9AGAR</name>
<proteinExistence type="predicted"/>
<dbReference type="EMBL" id="JARIHO010000088">
    <property type="protein sequence ID" value="KAJ7307718.1"/>
    <property type="molecule type" value="Genomic_DNA"/>
</dbReference>
<evidence type="ECO:0000313" key="2">
    <source>
        <dbReference type="Proteomes" id="UP001218218"/>
    </source>
</evidence>
<reference evidence="1" key="1">
    <citation type="submission" date="2023-03" db="EMBL/GenBank/DDBJ databases">
        <title>Massive genome expansion in bonnet fungi (Mycena s.s.) driven by repeated elements and novel gene families across ecological guilds.</title>
        <authorList>
            <consortium name="Lawrence Berkeley National Laboratory"/>
            <person name="Harder C.B."/>
            <person name="Miyauchi S."/>
            <person name="Viragh M."/>
            <person name="Kuo A."/>
            <person name="Thoen E."/>
            <person name="Andreopoulos B."/>
            <person name="Lu D."/>
            <person name="Skrede I."/>
            <person name="Drula E."/>
            <person name="Henrissat B."/>
            <person name="Morin E."/>
            <person name="Kohler A."/>
            <person name="Barry K."/>
            <person name="LaButti K."/>
            <person name="Morin E."/>
            <person name="Salamov A."/>
            <person name="Lipzen A."/>
            <person name="Mereny Z."/>
            <person name="Hegedus B."/>
            <person name="Baldrian P."/>
            <person name="Stursova M."/>
            <person name="Weitz H."/>
            <person name="Taylor A."/>
            <person name="Grigoriev I.V."/>
            <person name="Nagy L.G."/>
            <person name="Martin F."/>
            <person name="Kauserud H."/>
        </authorList>
    </citation>
    <scope>NUCLEOTIDE SEQUENCE</scope>
    <source>
        <strain evidence="1">CBHHK002</strain>
    </source>
</reference>
<accession>A0AAD7EBC8</accession>
<sequence length="351" mass="38856">MSSPAPWKHLQPAWHLWKLSTFRPAEGYSQPSPISYLLCTLLLAHCRRQATHLIFARSSQAPVGFIESSDGTTHKGITVKSRSVTLLVPSYEPGVDDSDKSTWTHRTRLLGVEPALDHTAQRQFDGTLEIAEHIVDIYSRSPLAARERWVMDKNEYWRKKLGESKDHAADGKKEFRFSDEHKQDIIIRDLGAAAMDSLDLGTTSILLAMLEITNEDLMAEAQVSEVELEVLTVEARSDMVEQILKRRLGQQEFDKLTPKEQCNKCTHVFGGCCCHKDLNVVKYGVCAMELLLANKANAATIVLSTDNPDNPAAQHAIEASSAGAIKLLQLIGALLRHKDGDLGGGPMLHTA</sequence>
<keyword evidence="2" id="KW-1185">Reference proteome</keyword>
<dbReference type="Proteomes" id="UP001218218">
    <property type="component" value="Unassembled WGS sequence"/>
</dbReference>
<evidence type="ECO:0000313" key="1">
    <source>
        <dbReference type="EMBL" id="KAJ7307718.1"/>
    </source>
</evidence>
<protein>
    <submittedName>
        <fullName evidence="1">Uncharacterized protein</fullName>
    </submittedName>
</protein>
<dbReference type="AlphaFoldDB" id="A0AAD7EBC8"/>
<organism evidence="1 2">
    <name type="scientific">Mycena albidolilacea</name>
    <dbReference type="NCBI Taxonomy" id="1033008"/>
    <lineage>
        <taxon>Eukaryota</taxon>
        <taxon>Fungi</taxon>
        <taxon>Dikarya</taxon>
        <taxon>Basidiomycota</taxon>
        <taxon>Agaricomycotina</taxon>
        <taxon>Agaricomycetes</taxon>
        <taxon>Agaricomycetidae</taxon>
        <taxon>Agaricales</taxon>
        <taxon>Marasmiineae</taxon>
        <taxon>Mycenaceae</taxon>
        <taxon>Mycena</taxon>
    </lineage>
</organism>